<evidence type="ECO:0000313" key="2">
    <source>
        <dbReference type="EMBL" id="SEM71429.1"/>
    </source>
</evidence>
<feature type="region of interest" description="Disordered" evidence="1">
    <location>
        <begin position="122"/>
        <end position="145"/>
    </location>
</feature>
<sequence>MILLGALVLFAGQAGTPPASSKQPVPERFSVLTQNCPPAHSDTEVVVCGDGTSGARLPLPDDRGPPDHPTPSNPKIDGAGALAASATPCAATQGGCQVGIGPPPELINAAIGAIKSAFAKKPDKRGRVAIPLDDTPASSAGRVLP</sequence>
<evidence type="ECO:0000313" key="3">
    <source>
        <dbReference type="Proteomes" id="UP000199206"/>
    </source>
</evidence>
<gene>
    <name evidence="2" type="ORF">SAMN05192583_0961</name>
</gene>
<evidence type="ECO:0000256" key="1">
    <source>
        <dbReference type="SAM" id="MobiDB-lite"/>
    </source>
</evidence>
<dbReference type="EMBL" id="FOCF01000002">
    <property type="protein sequence ID" value="SEM71429.1"/>
    <property type="molecule type" value="Genomic_DNA"/>
</dbReference>
<accession>A0A1H8ANS7</accession>
<organism evidence="2 3">
    <name type="scientific">Sphingomonas gellani</name>
    <dbReference type="NCBI Taxonomy" id="1166340"/>
    <lineage>
        <taxon>Bacteria</taxon>
        <taxon>Pseudomonadati</taxon>
        <taxon>Pseudomonadota</taxon>
        <taxon>Alphaproteobacteria</taxon>
        <taxon>Sphingomonadales</taxon>
        <taxon>Sphingomonadaceae</taxon>
        <taxon>Sphingomonas</taxon>
    </lineage>
</organism>
<dbReference type="OrthoDB" id="7581188at2"/>
<dbReference type="STRING" id="1166340.SAMN05192583_0961"/>
<dbReference type="RefSeq" id="WP_093664343.1">
    <property type="nucleotide sequence ID" value="NZ_FOCF01000002.1"/>
</dbReference>
<proteinExistence type="predicted"/>
<dbReference type="AlphaFoldDB" id="A0A1H8ANS7"/>
<protein>
    <submittedName>
        <fullName evidence="2">Uncharacterized protein</fullName>
    </submittedName>
</protein>
<reference evidence="3" key="1">
    <citation type="submission" date="2016-10" db="EMBL/GenBank/DDBJ databases">
        <authorList>
            <person name="Varghese N."/>
            <person name="Submissions S."/>
        </authorList>
    </citation>
    <scope>NUCLEOTIDE SEQUENCE [LARGE SCALE GENOMIC DNA]</scope>
    <source>
        <strain evidence="3">S6-262</strain>
    </source>
</reference>
<feature type="region of interest" description="Disordered" evidence="1">
    <location>
        <begin position="49"/>
        <end position="81"/>
    </location>
</feature>
<keyword evidence="3" id="KW-1185">Reference proteome</keyword>
<dbReference type="Proteomes" id="UP000199206">
    <property type="component" value="Unassembled WGS sequence"/>
</dbReference>
<name>A0A1H8ANS7_9SPHN</name>